<proteinExistence type="predicted"/>
<dbReference type="AlphaFoldDB" id="A0A6A3HV93"/>
<sequence length="50" mass="5357">VVRSTGGAQFIGAGAAPGWRRDTGSETLAGGETLAARHWLVERRWLAARH</sequence>
<evidence type="ECO:0000313" key="2">
    <source>
        <dbReference type="Proteomes" id="UP000460718"/>
    </source>
</evidence>
<name>A0A6A3HV93_9STRA</name>
<feature type="non-terminal residue" evidence="1">
    <location>
        <position position="1"/>
    </location>
</feature>
<gene>
    <name evidence="1" type="ORF">PF011_g24834</name>
</gene>
<evidence type="ECO:0000313" key="1">
    <source>
        <dbReference type="EMBL" id="KAE8974509.1"/>
    </source>
</evidence>
<accession>A0A6A3HV93</accession>
<reference evidence="1 2" key="1">
    <citation type="submission" date="2018-09" db="EMBL/GenBank/DDBJ databases">
        <title>Genomic investigation of the strawberry pathogen Phytophthora fragariae indicates pathogenicity is determined by transcriptional variation in three key races.</title>
        <authorList>
            <person name="Adams T.M."/>
            <person name="Armitage A.D."/>
            <person name="Sobczyk M.K."/>
            <person name="Bates H.J."/>
            <person name="Dunwell J.M."/>
            <person name="Nellist C.F."/>
            <person name="Harrison R.J."/>
        </authorList>
    </citation>
    <scope>NUCLEOTIDE SEQUENCE [LARGE SCALE GENOMIC DNA]</scope>
    <source>
        <strain evidence="1 2">SCRP245</strain>
    </source>
</reference>
<dbReference type="Proteomes" id="UP000460718">
    <property type="component" value="Unassembled WGS sequence"/>
</dbReference>
<organism evidence="1 2">
    <name type="scientific">Phytophthora fragariae</name>
    <dbReference type="NCBI Taxonomy" id="53985"/>
    <lineage>
        <taxon>Eukaryota</taxon>
        <taxon>Sar</taxon>
        <taxon>Stramenopiles</taxon>
        <taxon>Oomycota</taxon>
        <taxon>Peronosporomycetes</taxon>
        <taxon>Peronosporales</taxon>
        <taxon>Peronosporaceae</taxon>
        <taxon>Phytophthora</taxon>
    </lineage>
</organism>
<dbReference type="EMBL" id="QXFW01002900">
    <property type="protein sequence ID" value="KAE8974509.1"/>
    <property type="molecule type" value="Genomic_DNA"/>
</dbReference>
<comment type="caution">
    <text evidence="1">The sequence shown here is derived from an EMBL/GenBank/DDBJ whole genome shotgun (WGS) entry which is preliminary data.</text>
</comment>
<protein>
    <submittedName>
        <fullName evidence="1">Uncharacterized protein</fullName>
    </submittedName>
</protein>